<dbReference type="EMBL" id="SLWY01000010">
    <property type="protein sequence ID" value="TCO81066.1"/>
    <property type="molecule type" value="Genomic_DNA"/>
</dbReference>
<keyword evidence="2" id="KW-0813">Transport</keyword>
<dbReference type="GO" id="GO:0005886">
    <property type="term" value="C:plasma membrane"/>
    <property type="evidence" value="ECO:0007669"/>
    <property type="project" value="TreeGrafter"/>
</dbReference>
<dbReference type="GO" id="GO:0016887">
    <property type="term" value="F:ATP hydrolysis activity"/>
    <property type="evidence" value="ECO:0007669"/>
    <property type="project" value="InterPro"/>
</dbReference>
<dbReference type="GO" id="GO:0005524">
    <property type="term" value="F:ATP binding"/>
    <property type="evidence" value="ECO:0007669"/>
    <property type="project" value="UniProtKB-KW"/>
</dbReference>
<dbReference type="RefSeq" id="WP_132542268.1">
    <property type="nucleotide sequence ID" value="NZ_SLWY01000010.1"/>
</dbReference>
<gene>
    <name evidence="7" type="ORF">EV699_11091</name>
</gene>
<dbReference type="Pfam" id="PF12399">
    <property type="entry name" value="BCA_ABC_TP_C"/>
    <property type="match status" value="1"/>
</dbReference>
<dbReference type="InterPro" id="IPR051120">
    <property type="entry name" value="ABC_AA/LPS_Transport"/>
</dbReference>
<dbReference type="GO" id="GO:1903805">
    <property type="term" value="P:L-valine import across plasma membrane"/>
    <property type="evidence" value="ECO:0007669"/>
    <property type="project" value="TreeGrafter"/>
</dbReference>
<dbReference type="PROSITE" id="PS50893">
    <property type="entry name" value="ABC_TRANSPORTER_2"/>
    <property type="match status" value="1"/>
</dbReference>
<dbReference type="GO" id="GO:0005304">
    <property type="term" value="F:L-valine transmembrane transporter activity"/>
    <property type="evidence" value="ECO:0007669"/>
    <property type="project" value="TreeGrafter"/>
</dbReference>
<evidence type="ECO:0000259" key="6">
    <source>
        <dbReference type="PROSITE" id="PS50893"/>
    </source>
</evidence>
<dbReference type="Pfam" id="PF00005">
    <property type="entry name" value="ABC_tran"/>
    <property type="match status" value="1"/>
</dbReference>
<keyword evidence="3" id="KW-0547">Nucleotide-binding</keyword>
<keyword evidence="5" id="KW-0029">Amino-acid transport</keyword>
<dbReference type="GO" id="GO:0042941">
    <property type="term" value="P:D-alanine transmembrane transport"/>
    <property type="evidence" value="ECO:0007669"/>
    <property type="project" value="TreeGrafter"/>
</dbReference>
<dbReference type="InterPro" id="IPR003439">
    <property type="entry name" value="ABC_transporter-like_ATP-bd"/>
</dbReference>
<dbReference type="AlphaFoldDB" id="A0A4R2LA60"/>
<evidence type="ECO:0000313" key="8">
    <source>
        <dbReference type="Proteomes" id="UP000295765"/>
    </source>
</evidence>
<dbReference type="SUPFAM" id="SSF52540">
    <property type="entry name" value="P-loop containing nucleoside triphosphate hydrolases"/>
    <property type="match status" value="1"/>
</dbReference>
<dbReference type="GO" id="GO:1903806">
    <property type="term" value="P:L-isoleucine import across plasma membrane"/>
    <property type="evidence" value="ECO:0007669"/>
    <property type="project" value="TreeGrafter"/>
</dbReference>
<organism evidence="7 8">
    <name type="scientific">Plasticicumulans lactativorans</name>
    <dbReference type="NCBI Taxonomy" id="1133106"/>
    <lineage>
        <taxon>Bacteria</taxon>
        <taxon>Pseudomonadati</taxon>
        <taxon>Pseudomonadota</taxon>
        <taxon>Gammaproteobacteria</taxon>
        <taxon>Candidatus Competibacteraceae</taxon>
        <taxon>Plasticicumulans</taxon>
    </lineage>
</organism>
<dbReference type="FunFam" id="3.40.50.300:FF:000421">
    <property type="entry name" value="Branched-chain amino acid ABC transporter ATP-binding protein"/>
    <property type="match status" value="1"/>
</dbReference>
<name>A0A4R2LA60_9GAMM</name>
<accession>A0A4R2LA60</accession>
<proteinExistence type="inferred from homology"/>
<dbReference type="InterPro" id="IPR027417">
    <property type="entry name" value="P-loop_NTPase"/>
</dbReference>
<comment type="caution">
    <text evidence="7">The sequence shown here is derived from an EMBL/GenBank/DDBJ whole genome shotgun (WGS) entry which is preliminary data.</text>
</comment>
<dbReference type="InterPro" id="IPR032823">
    <property type="entry name" value="BCA_ABC_TP_C"/>
</dbReference>
<dbReference type="GO" id="GO:0015192">
    <property type="term" value="F:L-phenylalanine transmembrane transporter activity"/>
    <property type="evidence" value="ECO:0007669"/>
    <property type="project" value="TreeGrafter"/>
</dbReference>
<sequence length="275" mass="29688">MSSSRPALLTVEGLTMRFGGIVANNDVNFTVDQGSITALIGPNGAGKTTVFNCVTGFYKATEGRIRLQTEAGEVEVGELLTRPVLGGSYLVARAGIARTFQNIRLFKEMTAVENLLVAQHQRLNRNLLAGTFDSAGFRAAEDEGIERAFHWLRVMNLLDDANKLAGSLPYGRQRRLEIARAMCTGPRLVCLDEPAAGLNPSETEELSELIRRLRGEHGVTVLLIEHDMGLVMGISEHIVVLDHGEVIADGGPAHIRSSPAVIAAYLGTETTEVTP</sequence>
<reference evidence="7 8" key="1">
    <citation type="submission" date="2019-03" db="EMBL/GenBank/DDBJ databases">
        <title>Genomic Encyclopedia of Type Strains, Phase IV (KMG-IV): sequencing the most valuable type-strain genomes for metagenomic binning, comparative biology and taxonomic classification.</title>
        <authorList>
            <person name="Goeker M."/>
        </authorList>
    </citation>
    <scope>NUCLEOTIDE SEQUENCE [LARGE SCALE GENOMIC DNA]</scope>
    <source>
        <strain evidence="7 8">DSM 25287</strain>
    </source>
</reference>
<dbReference type="PANTHER" id="PTHR45772:SF11">
    <property type="entry name" value="HIGH-AFFINITY BRANCHED-CHAIN AMINO ACID TRANSPORT ATP-BINDING PROTEIN LIVG"/>
    <property type="match status" value="1"/>
</dbReference>
<evidence type="ECO:0000256" key="2">
    <source>
        <dbReference type="ARBA" id="ARBA00022448"/>
    </source>
</evidence>
<dbReference type="Gene3D" id="3.40.50.300">
    <property type="entry name" value="P-loop containing nucleotide triphosphate hydrolases"/>
    <property type="match status" value="1"/>
</dbReference>
<evidence type="ECO:0000256" key="4">
    <source>
        <dbReference type="ARBA" id="ARBA00022840"/>
    </source>
</evidence>
<dbReference type="OrthoDB" id="9805514at2"/>
<evidence type="ECO:0000256" key="3">
    <source>
        <dbReference type="ARBA" id="ARBA00022741"/>
    </source>
</evidence>
<dbReference type="Proteomes" id="UP000295765">
    <property type="component" value="Unassembled WGS sequence"/>
</dbReference>
<dbReference type="PANTHER" id="PTHR45772">
    <property type="entry name" value="CONSERVED COMPONENT OF ABC TRANSPORTER FOR NATURAL AMINO ACIDS-RELATED"/>
    <property type="match status" value="1"/>
</dbReference>
<dbReference type="GO" id="GO:0015808">
    <property type="term" value="P:L-alanine transport"/>
    <property type="evidence" value="ECO:0007669"/>
    <property type="project" value="TreeGrafter"/>
</dbReference>
<keyword evidence="4 7" id="KW-0067">ATP-binding</keyword>
<evidence type="ECO:0000256" key="5">
    <source>
        <dbReference type="ARBA" id="ARBA00022970"/>
    </source>
</evidence>
<evidence type="ECO:0000256" key="1">
    <source>
        <dbReference type="ARBA" id="ARBA00005417"/>
    </source>
</evidence>
<dbReference type="InterPro" id="IPR003593">
    <property type="entry name" value="AAA+_ATPase"/>
</dbReference>
<dbReference type="SMART" id="SM00382">
    <property type="entry name" value="AAA"/>
    <property type="match status" value="1"/>
</dbReference>
<keyword evidence="8" id="KW-1185">Reference proteome</keyword>
<evidence type="ECO:0000313" key="7">
    <source>
        <dbReference type="EMBL" id="TCO81066.1"/>
    </source>
</evidence>
<comment type="similarity">
    <text evidence="1">Belongs to the ABC transporter superfamily.</text>
</comment>
<feature type="domain" description="ABC transporter" evidence="6">
    <location>
        <begin position="9"/>
        <end position="268"/>
    </location>
</feature>
<dbReference type="CDD" id="cd03219">
    <property type="entry name" value="ABC_Mj1267_LivG_branched"/>
    <property type="match status" value="1"/>
</dbReference>
<protein>
    <submittedName>
        <fullName evidence="7">Amino acid/amide ABC transporter ATP-binding protein 1 (HAAT family)</fullName>
    </submittedName>
</protein>
<dbReference type="GO" id="GO:0015188">
    <property type="term" value="F:L-isoleucine transmembrane transporter activity"/>
    <property type="evidence" value="ECO:0007669"/>
    <property type="project" value="TreeGrafter"/>
</dbReference>